<evidence type="ECO:0000313" key="1">
    <source>
        <dbReference type="Proteomes" id="UP000887580"/>
    </source>
</evidence>
<evidence type="ECO:0000313" key="2">
    <source>
        <dbReference type="WBParaSite" id="PS1159_v2.g2110.t1"/>
    </source>
</evidence>
<dbReference type="WBParaSite" id="PS1159_v2.g2110.t1">
    <property type="protein sequence ID" value="PS1159_v2.g2110.t1"/>
    <property type="gene ID" value="PS1159_v2.g2110"/>
</dbReference>
<protein>
    <submittedName>
        <fullName evidence="2">Uncharacterized protein</fullName>
    </submittedName>
</protein>
<sequence>MDLYDALTNYLESEIASAEASQALNQSTPVSRPYKNRDQEIMRWQFQSIKYDIDDKKKKEQNMLSTNTTILSGDCHSCKTALEDLKPIKLCDMKVPKVHEGRYLMGQVVGMPFAIVGVNVLIQDLNGDVEELAIYNFRYKLDKLDWINPGTILLIKEPWLRYGSQSKTPSLRIDSPSDVIFVDSTDLEFLEKIGDVEELAIYNFRYKIDKLDWINPGTFLLIKEPWLRYGSQRKTPSLRIDSPSDVIFVD</sequence>
<accession>A0AC35FUV2</accession>
<reference evidence="2" key="1">
    <citation type="submission" date="2022-11" db="UniProtKB">
        <authorList>
            <consortium name="WormBaseParasite"/>
        </authorList>
    </citation>
    <scope>IDENTIFICATION</scope>
</reference>
<dbReference type="Proteomes" id="UP000887580">
    <property type="component" value="Unplaced"/>
</dbReference>
<name>A0AC35FUV2_9BILA</name>
<organism evidence="1 2">
    <name type="scientific">Panagrolaimus sp. PS1159</name>
    <dbReference type="NCBI Taxonomy" id="55785"/>
    <lineage>
        <taxon>Eukaryota</taxon>
        <taxon>Metazoa</taxon>
        <taxon>Ecdysozoa</taxon>
        <taxon>Nematoda</taxon>
        <taxon>Chromadorea</taxon>
        <taxon>Rhabditida</taxon>
        <taxon>Tylenchina</taxon>
        <taxon>Panagrolaimomorpha</taxon>
        <taxon>Panagrolaimoidea</taxon>
        <taxon>Panagrolaimidae</taxon>
        <taxon>Panagrolaimus</taxon>
    </lineage>
</organism>
<proteinExistence type="predicted"/>